<evidence type="ECO:0008006" key="4">
    <source>
        <dbReference type="Google" id="ProtNLM"/>
    </source>
</evidence>
<dbReference type="EMBL" id="VJZE01000015">
    <property type="protein sequence ID" value="MPY39235.1"/>
    <property type="molecule type" value="Genomic_DNA"/>
</dbReference>
<keyword evidence="3" id="KW-1185">Reference proteome</keyword>
<evidence type="ECO:0000256" key="1">
    <source>
        <dbReference type="SAM" id="MobiDB-lite"/>
    </source>
</evidence>
<dbReference type="Proteomes" id="UP000326979">
    <property type="component" value="Unassembled WGS sequence"/>
</dbReference>
<dbReference type="OrthoDB" id="27092at2"/>
<accession>A0A5N8VZ70</accession>
<organism evidence="2 3">
    <name type="scientific">Streptomyces phyllanthi</name>
    <dbReference type="NCBI Taxonomy" id="1803180"/>
    <lineage>
        <taxon>Bacteria</taxon>
        <taxon>Bacillati</taxon>
        <taxon>Actinomycetota</taxon>
        <taxon>Actinomycetes</taxon>
        <taxon>Kitasatosporales</taxon>
        <taxon>Streptomycetaceae</taxon>
        <taxon>Streptomyces</taxon>
    </lineage>
</organism>
<proteinExistence type="predicted"/>
<reference evidence="2 3" key="1">
    <citation type="submission" date="2019-07" db="EMBL/GenBank/DDBJ databases">
        <title>New species of Amycolatopsis and Streptomyces.</title>
        <authorList>
            <person name="Duangmal K."/>
            <person name="Teo W.F.A."/>
            <person name="Lipun K."/>
        </authorList>
    </citation>
    <scope>NUCLEOTIDE SEQUENCE [LARGE SCALE GENOMIC DNA]</scope>
    <source>
        <strain evidence="2 3">TISTR 2346</strain>
    </source>
</reference>
<protein>
    <recommendedName>
        <fullName evidence="4">Alpha/beta hydrolase</fullName>
    </recommendedName>
</protein>
<evidence type="ECO:0000313" key="2">
    <source>
        <dbReference type="EMBL" id="MPY39235.1"/>
    </source>
</evidence>
<gene>
    <name evidence="2" type="ORF">FNH04_04625</name>
</gene>
<sequence length="74" mass="8386">MVRADQFRAGRRRRAGGDGGVHGLHVGFRAPRRYPETLNDITCWSEFDLGGHFPAMEEPDLLSADIRGFFRRLA</sequence>
<comment type="caution">
    <text evidence="2">The sequence shown here is derived from an EMBL/GenBank/DDBJ whole genome shotgun (WGS) entry which is preliminary data.</text>
</comment>
<dbReference type="SUPFAM" id="SSF53474">
    <property type="entry name" value="alpha/beta-Hydrolases"/>
    <property type="match status" value="1"/>
</dbReference>
<dbReference type="Gene3D" id="3.40.50.1820">
    <property type="entry name" value="alpha/beta hydrolase"/>
    <property type="match status" value="1"/>
</dbReference>
<name>A0A5N8VZ70_9ACTN</name>
<dbReference type="InterPro" id="IPR029058">
    <property type="entry name" value="AB_hydrolase_fold"/>
</dbReference>
<dbReference type="AlphaFoldDB" id="A0A5N8VZ70"/>
<evidence type="ECO:0000313" key="3">
    <source>
        <dbReference type="Proteomes" id="UP000326979"/>
    </source>
</evidence>
<feature type="region of interest" description="Disordered" evidence="1">
    <location>
        <begin position="1"/>
        <end position="20"/>
    </location>
</feature>